<keyword evidence="1" id="KW-0812">Transmembrane</keyword>
<gene>
    <name evidence="2" type="ORF">F7R21_10040</name>
</gene>
<keyword evidence="1" id="KW-0472">Membrane</keyword>
<keyword evidence="1" id="KW-1133">Transmembrane helix</keyword>
<dbReference type="Proteomes" id="UP000430232">
    <property type="component" value="Unassembled WGS sequence"/>
</dbReference>
<dbReference type="OrthoDB" id="6851580at2"/>
<evidence type="ECO:0000256" key="1">
    <source>
        <dbReference type="SAM" id="Phobius"/>
    </source>
</evidence>
<sequence length="187" mass="20870">MRCLWSAILLFVAAVFVLVGITGTINSAILVRARAWPHVPAVVERCEVSLRYGKSDATWEAHAVFRYDMGQTRQYETTWQPAGSQVYSRSAASNISREQFAVLTKTYCRAAANDDLRVSPMFPGIARRNEAVEGGAWVREMAFGLFALVAGLMLSAASISMLPWIEDRRKTAAKRKARRARNRVSGW</sequence>
<reference evidence="2 3" key="1">
    <citation type="submission" date="2019-09" db="EMBL/GenBank/DDBJ databases">
        <title>Draft genome sequences of 48 bacterial type strains from the CCUG.</title>
        <authorList>
            <person name="Tunovic T."/>
            <person name="Pineiro-Iglesias B."/>
            <person name="Unosson C."/>
            <person name="Inganas E."/>
            <person name="Ohlen M."/>
            <person name="Cardew S."/>
            <person name="Jensie-Markopoulos S."/>
            <person name="Salva-Serra F."/>
            <person name="Jaen-Luchoro D."/>
            <person name="Karlsson R."/>
            <person name="Svensson-Stadler L."/>
            <person name="Chun J."/>
            <person name="Moore E."/>
        </authorList>
    </citation>
    <scope>NUCLEOTIDE SEQUENCE [LARGE SCALE GENOMIC DNA]</scope>
    <source>
        <strain evidence="2 3">CCUG 54555</strain>
    </source>
</reference>
<dbReference type="RefSeq" id="WP_151064179.1">
    <property type="nucleotide sequence ID" value="NZ_CABVPL010000008.1"/>
</dbReference>
<dbReference type="EMBL" id="VZOJ01000020">
    <property type="protein sequence ID" value="KAB0642771.1"/>
    <property type="molecule type" value="Genomic_DNA"/>
</dbReference>
<keyword evidence="3" id="KW-1185">Reference proteome</keyword>
<accession>A0A6H9TDD9</accession>
<comment type="caution">
    <text evidence="2">The sequence shown here is derived from an EMBL/GenBank/DDBJ whole genome shotgun (WGS) entry which is preliminary data.</text>
</comment>
<evidence type="ECO:0000313" key="2">
    <source>
        <dbReference type="EMBL" id="KAB0642771.1"/>
    </source>
</evidence>
<dbReference type="GeneID" id="99788983"/>
<feature type="transmembrane region" description="Helical" evidence="1">
    <location>
        <begin position="142"/>
        <end position="165"/>
    </location>
</feature>
<organism evidence="2 3">
    <name type="scientific">Burkholderia latens</name>
    <dbReference type="NCBI Taxonomy" id="488446"/>
    <lineage>
        <taxon>Bacteria</taxon>
        <taxon>Pseudomonadati</taxon>
        <taxon>Pseudomonadota</taxon>
        <taxon>Betaproteobacteria</taxon>
        <taxon>Burkholderiales</taxon>
        <taxon>Burkholderiaceae</taxon>
        <taxon>Burkholderia</taxon>
        <taxon>Burkholderia cepacia complex</taxon>
    </lineage>
</organism>
<name>A0A6H9TDD9_9BURK</name>
<protein>
    <submittedName>
        <fullName evidence="2">DUF3592 domain-containing protein</fullName>
    </submittedName>
</protein>
<proteinExistence type="predicted"/>
<evidence type="ECO:0000313" key="3">
    <source>
        <dbReference type="Proteomes" id="UP000430232"/>
    </source>
</evidence>
<dbReference type="AlphaFoldDB" id="A0A6H9TDD9"/>